<dbReference type="Proteomes" id="UP000028999">
    <property type="component" value="Unassembled WGS sequence"/>
</dbReference>
<proteinExistence type="predicted"/>
<sequence length="88" mass="9992">MRSSVFCSYLLIIILLMIQSPHILSDHTDDQRLVVHGTGHNNLHIFVRRKGIIPIFIPSTSNHRSPLLRSYSFGTALLSSMLLVFFTV</sequence>
<keyword evidence="2" id="KW-0732">Signal</keyword>
<keyword evidence="1" id="KW-0472">Membrane</keyword>
<organism evidence="4 5">
    <name type="scientific">Brassica napus</name>
    <name type="common">Rape</name>
    <dbReference type="NCBI Taxonomy" id="3708"/>
    <lineage>
        <taxon>Eukaryota</taxon>
        <taxon>Viridiplantae</taxon>
        <taxon>Streptophyta</taxon>
        <taxon>Embryophyta</taxon>
        <taxon>Tracheophyta</taxon>
        <taxon>Spermatophyta</taxon>
        <taxon>Magnoliopsida</taxon>
        <taxon>eudicotyledons</taxon>
        <taxon>Gunneridae</taxon>
        <taxon>Pentapetalae</taxon>
        <taxon>rosids</taxon>
        <taxon>malvids</taxon>
        <taxon>Brassicales</taxon>
        <taxon>Brassicaceae</taxon>
        <taxon>Brassiceae</taxon>
        <taxon>Brassica</taxon>
    </lineage>
</organism>
<dbReference type="EMBL" id="LK032105">
    <property type="protein sequence ID" value="CDY20272.1"/>
    <property type="molecule type" value="Genomic_DNA"/>
</dbReference>
<evidence type="ECO:0000313" key="4">
    <source>
        <dbReference type="EMBL" id="CDY20272.1"/>
    </source>
</evidence>
<name>A0A078G5N9_BRANA</name>
<reference evidence="3" key="3">
    <citation type="submission" date="2021-01" db="EMBL/GenBank/DDBJ databases">
        <authorList>
            <consortium name="Genoscope - CEA"/>
            <person name="William W."/>
        </authorList>
    </citation>
    <scope>NUCLEOTIDE SEQUENCE</scope>
</reference>
<feature type="transmembrane region" description="Helical" evidence="1">
    <location>
        <begin position="68"/>
        <end position="86"/>
    </location>
</feature>
<keyword evidence="1" id="KW-0812">Transmembrane</keyword>
<dbReference type="Proteomes" id="UP001295469">
    <property type="component" value="Chromosome C04"/>
</dbReference>
<feature type="chain" id="PRO_5040560480" evidence="2">
    <location>
        <begin position="26"/>
        <end position="88"/>
    </location>
</feature>
<dbReference type="EMBL" id="HG994368">
    <property type="protein sequence ID" value="CAF1861212.1"/>
    <property type="molecule type" value="Genomic_DNA"/>
</dbReference>
<evidence type="ECO:0000313" key="5">
    <source>
        <dbReference type="Proteomes" id="UP000028999"/>
    </source>
</evidence>
<dbReference type="AlphaFoldDB" id="A0A078G5N9"/>
<protein>
    <submittedName>
        <fullName evidence="3">(rape) hypothetical protein</fullName>
    </submittedName>
    <submittedName>
        <fullName evidence="4">BnaC04g36840D protein</fullName>
    </submittedName>
</protein>
<accession>A0A078G5N9</accession>
<dbReference type="PaxDb" id="3708-A0A078G5N9"/>
<keyword evidence="1" id="KW-1133">Transmembrane helix</keyword>
<gene>
    <name evidence="4" type="primary">BnaC04g36840D</name>
    <name evidence="3" type="ORF">DARMORV10_C04P53600.1</name>
    <name evidence="4" type="ORF">GSBRNA2T00012180001</name>
</gene>
<evidence type="ECO:0000256" key="2">
    <source>
        <dbReference type="SAM" id="SignalP"/>
    </source>
</evidence>
<evidence type="ECO:0000313" key="3">
    <source>
        <dbReference type="EMBL" id="CAF1861212.1"/>
    </source>
</evidence>
<reference evidence="4" key="2">
    <citation type="submission" date="2014-06" db="EMBL/GenBank/DDBJ databases">
        <authorList>
            <person name="Genoscope - CEA"/>
        </authorList>
    </citation>
    <scope>NUCLEOTIDE SEQUENCE</scope>
</reference>
<reference evidence="4 5" key="1">
    <citation type="journal article" date="2014" name="Science">
        <title>Plant genetics. Early allopolyploid evolution in the post-Neolithic Brassica napus oilseed genome.</title>
        <authorList>
            <person name="Chalhoub B."/>
            <person name="Denoeud F."/>
            <person name="Liu S."/>
            <person name="Parkin I.A."/>
            <person name="Tang H."/>
            <person name="Wang X."/>
            <person name="Chiquet J."/>
            <person name="Belcram H."/>
            <person name="Tong C."/>
            <person name="Samans B."/>
            <person name="Correa M."/>
            <person name="Da Silva C."/>
            <person name="Just J."/>
            <person name="Falentin C."/>
            <person name="Koh C.S."/>
            <person name="Le Clainche I."/>
            <person name="Bernard M."/>
            <person name="Bento P."/>
            <person name="Noel B."/>
            <person name="Labadie K."/>
            <person name="Alberti A."/>
            <person name="Charles M."/>
            <person name="Arnaud D."/>
            <person name="Guo H."/>
            <person name="Daviaud C."/>
            <person name="Alamery S."/>
            <person name="Jabbari K."/>
            <person name="Zhao M."/>
            <person name="Edger P.P."/>
            <person name="Chelaifa H."/>
            <person name="Tack D."/>
            <person name="Lassalle G."/>
            <person name="Mestiri I."/>
            <person name="Schnel N."/>
            <person name="Le Paslier M.C."/>
            <person name="Fan G."/>
            <person name="Renault V."/>
            <person name="Bayer P.E."/>
            <person name="Golicz A.A."/>
            <person name="Manoli S."/>
            <person name="Lee T.H."/>
            <person name="Thi V.H."/>
            <person name="Chalabi S."/>
            <person name="Hu Q."/>
            <person name="Fan C."/>
            <person name="Tollenaere R."/>
            <person name="Lu Y."/>
            <person name="Battail C."/>
            <person name="Shen J."/>
            <person name="Sidebottom C.H."/>
            <person name="Wang X."/>
            <person name="Canaguier A."/>
            <person name="Chauveau A."/>
            <person name="Berard A."/>
            <person name="Deniot G."/>
            <person name="Guan M."/>
            <person name="Liu Z."/>
            <person name="Sun F."/>
            <person name="Lim Y.P."/>
            <person name="Lyons E."/>
            <person name="Town C.D."/>
            <person name="Bancroft I."/>
            <person name="Wang X."/>
            <person name="Meng J."/>
            <person name="Ma J."/>
            <person name="Pires J.C."/>
            <person name="King G.J."/>
            <person name="Brunel D."/>
            <person name="Delourme R."/>
            <person name="Renard M."/>
            <person name="Aury J.M."/>
            <person name="Adams K.L."/>
            <person name="Batley J."/>
            <person name="Snowdon R.J."/>
            <person name="Tost J."/>
            <person name="Edwards D."/>
            <person name="Zhou Y."/>
            <person name="Hua W."/>
            <person name="Sharpe A.G."/>
            <person name="Paterson A.H."/>
            <person name="Guan C."/>
            <person name="Wincker P."/>
        </authorList>
    </citation>
    <scope>NUCLEOTIDE SEQUENCE [LARGE SCALE GENOMIC DNA]</scope>
    <source>
        <strain evidence="5">cv. Darmor-bzh</strain>
    </source>
</reference>
<keyword evidence="5" id="KW-1185">Reference proteome</keyword>
<dbReference type="Gramene" id="CDY20272">
    <property type="protein sequence ID" value="CDY20272"/>
    <property type="gene ID" value="GSBRNA2T00012180001"/>
</dbReference>
<feature type="signal peptide" evidence="2">
    <location>
        <begin position="1"/>
        <end position="25"/>
    </location>
</feature>
<evidence type="ECO:0000256" key="1">
    <source>
        <dbReference type="SAM" id="Phobius"/>
    </source>
</evidence>